<dbReference type="InterPro" id="IPR024370">
    <property type="entry name" value="PBP_domain"/>
</dbReference>
<dbReference type="InterPro" id="IPR050962">
    <property type="entry name" value="Phosphate-bind_PstS"/>
</dbReference>
<evidence type="ECO:0000259" key="9">
    <source>
        <dbReference type="Pfam" id="PF12849"/>
    </source>
</evidence>
<evidence type="ECO:0000256" key="8">
    <source>
        <dbReference type="SAM" id="SignalP"/>
    </source>
</evidence>
<dbReference type="Pfam" id="PF12849">
    <property type="entry name" value="PBP_like_2"/>
    <property type="match status" value="1"/>
</dbReference>
<dbReference type="Gene3D" id="3.40.190.10">
    <property type="entry name" value="Periplasmic binding protein-like II"/>
    <property type="match status" value="2"/>
</dbReference>
<dbReference type="Proteomes" id="UP001055102">
    <property type="component" value="Unassembled WGS sequence"/>
</dbReference>
<accession>A0ABQ4SY48</accession>
<dbReference type="PANTHER" id="PTHR42996:SF1">
    <property type="entry name" value="PHOSPHATE-BINDING PROTEIN PSTS"/>
    <property type="match status" value="1"/>
</dbReference>
<evidence type="ECO:0000256" key="1">
    <source>
        <dbReference type="ARBA" id="ARBA00002841"/>
    </source>
</evidence>
<dbReference type="NCBIfam" id="NF008171">
    <property type="entry name" value="PRK10918.1"/>
    <property type="match status" value="1"/>
</dbReference>
<comment type="function">
    <text evidence="1 7">Part of the ABC transporter complex PstSACB involved in phosphate import.</text>
</comment>
<gene>
    <name evidence="10" type="primary">pstS</name>
    <name evidence="10" type="ORF">AOPFMNJM_3354</name>
</gene>
<evidence type="ECO:0000256" key="3">
    <source>
        <dbReference type="ARBA" id="ARBA00011529"/>
    </source>
</evidence>
<dbReference type="PIRSF" id="PIRSF002756">
    <property type="entry name" value="PstS"/>
    <property type="match status" value="1"/>
</dbReference>
<keyword evidence="6 7" id="KW-0592">Phosphate transport</keyword>
<dbReference type="PANTHER" id="PTHR42996">
    <property type="entry name" value="PHOSPHATE-BINDING PROTEIN PSTS"/>
    <property type="match status" value="1"/>
</dbReference>
<evidence type="ECO:0000256" key="7">
    <source>
        <dbReference type="PIRNR" id="PIRNR002756"/>
    </source>
</evidence>
<feature type="signal peptide" evidence="8">
    <location>
        <begin position="1"/>
        <end position="36"/>
    </location>
</feature>
<evidence type="ECO:0000313" key="11">
    <source>
        <dbReference type="Proteomes" id="UP001055102"/>
    </source>
</evidence>
<reference evidence="10" key="2">
    <citation type="submission" date="2021-08" db="EMBL/GenBank/DDBJ databases">
        <authorList>
            <person name="Tani A."/>
            <person name="Ola A."/>
            <person name="Ogura Y."/>
            <person name="Katsura K."/>
            <person name="Hayashi T."/>
        </authorList>
    </citation>
    <scope>NUCLEOTIDE SEQUENCE</scope>
    <source>
        <strain evidence="10">LMG 23639</strain>
    </source>
</reference>
<dbReference type="CDD" id="cd13565">
    <property type="entry name" value="PBP2_PstS"/>
    <property type="match status" value="1"/>
</dbReference>
<name>A0ABQ4SY48_9HYPH</name>
<evidence type="ECO:0000256" key="4">
    <source>
        <dbReference type="ARBA" id="ARBA00021889"/>
    </source>
</evidence>
<evidence type="ECO:0000256" key="2">
    <source>
        <dbReference type="ARBA" id="ARBA00008725"/>
    </source>
</evidence>
<evidence type="ECO:0000256" key="5">
    <source>
        <dbReference type="ARBA" id="ARBA00022448"/>
    </source>
</evidence>
<organism evidence="10 11">
    <name type="scientific">Methylobacterium jeotgali</name>
    <dbReference type="NCBI Taxonomy" id="381630"/>
    <lineage>
        <taxon>Bacteria</taxon>
        <taxon>Pseudomonadati</taxon>
        <taxon>Pseudomonadota</taxon>
        <taxon>Alphaproteobacteria</taxon>
        <taxon>Hyphomicrobiales</taxon>
        <taxon>Methylobacteriaceae</taxon>
        <taxon>Methylobacterium</taxon>
    </lineage>
</organism>
<keyword evidence="8" id="KW-0732">Signal</keyword>
<feature type="chain" id="PRO_5046616709" description="Phosphate-binding protein PstS" evidence="8">
    <location>
        <begin position="37"/>
        <end position="359"/>
    </location>
</feature>
<comment type="caution">
    <text evidence="10">The sequence shown here is derived from an EMBL/GenBank/DDBJ whole genome shotgun (WGS) entry which is preliminary data.</text>
</comment>
<reference evidence="10" key="1">
    <citation type="journal article" date="2021" name="Front. Microbiol.">
        <title>Comprehensive Comparative Genomics and Phenotyping of Methylobacterium Species.</title>
        <authorList>
            <person name="Alessa O."/>
            <person name="Ogura Y."/>
            <person name="Fujitani Y."/>
            <person name="Takami H."/>
            <person name="Hayashi T."/>
            <person name="Sahin N."/>
            <person name="Tani A."/>
        </authorList>
    </citation>
    <scope>NUCLEOTIDE SEQUENCE</scope>
    <source>
        <strain evidence="10">LMG 23639</strain>
    </source>
</reference>
<dbReference type="EMBL" id="BPQR01000059">
    <property type="protein sequence ID" value="GJE08022.1"/>
    <property type="molecule type" value="Genomic_DNA"/>
</dbReference>
<dbReference type="NCBIfam" id="TIGR00975">
    <property type="entry name" value="3a0107s03"/>
    <property type="match status" value="1"/>
</dbReference>
<evidence type="ECO:0000313" key="10">
    <source>
        <dbReference type="EMBL" id="GJE08022.1"/>
    </source>
</evidence>
<keyword evidence="5 7" id="KW-0813">Transport</keyword>
<dbReference type="InterPro" id="IPR005673">
    <property type="entry name" value="ABC_phos-bd_PstS"/>
</dbReference>
<comment type="similarity">
    <text evidence="2 7">Belongs to the PstS family.</text>
</comment>
<evidence type="ECO:0000256" key="6">
    <source>
        <dbReference type="ARBA" id="ARBA00022592"/>
    </source>
</evidence>
<feature type="domain" description="PBP" evidence="9">
    <location>
        <begin position="32"/>
        <end position="318"/>
    </location>
</feature>
<dbReference type="SUPFAM" id="SSF53850">
    <property type="entry name" value="Periplasmic binding protein-like II"/>
    <property type="match status" value="1"/>
</dbReference>
<proteinExistence type="inferred from homology"/>
<sequence>MRNPPASTAMENPLKPFRYALALGLATAQLTGAALAADITGAGATFPFPVYSKWAEAYRKETGTGLNYQSIGSGGGIKQIQAKTVDFGATDAPLKGEALTKDGLVQFPTVMGGVVTVVNIPGLEPGKLKLTGELIAEIYAGKITKWSDAKIAKLNEGLKLPDAPITPVYRSDASGTTNIFTTYLSSASEAWKKEFGAATTISWPAGQGGKGNEGVTATVKQVPNAIGYVESAYAKQNKLAYALIQNKAGKFPQPDDKAFQAAAASADWKSAPGFGIALTNQGGDDAWPITAATFILVHKEAADPAKSAAVLKFFDWAYKNGDKLATDLDYVPLPDSVVALVKDEWKQIKDKDGKPVLTQ</sequence>
<comment type="subunit">
    <text evidence="3 7">The complex is composed of two ATP-binding proteins (PstB), two transmembrane proteins (PstC and PstA) and a solute-binding protein (PstS).</text>
</comment>
<protein>
    <recommendedName>
        <fullName evidence="4 7">Phosphate-binding protein PstS</fullName>
    </recommendedName>
</protein>
<keyword evidence="11" id="KW-1185">Reference proteome</keyword>